<dbReference type="RefSeq" id="WP_051606584.1">
    <property type="nucleotide sequence ID" value="NZ_LR590484.1"/>
</dbReference>
<dbReference type="AlphaFoldDB" id="A0A4U9VJG3"/>
<dbReference type="SUPFAM" id="SSF51445">
    <property type="entry name" value="(Trans)glycosidases"/>
    <property type="match status" value="1"/>
</dbReference>
<accession>A0A4U9VJG3</accession>
<dbReference type="NCBIfam" id="TIGR01515">
    <property type="entry name" value="branching_enzym"/>
    <property type="match status" value="1"/>
</dbReference>
<comment type="function">
    <text evidence="2 10">Catalyzes the formation of the alpha-1,6-glucosidic linkages in glycogen by scission of a 1,4-alpha-linked oligosaccharide from growing alpha-1,4-glucan chains and the subsequent attachment of the oligosaccharide to the alpha-1,6 position.</text>
</comment>
<dbReference type="HAMAP" id="MF_00685">
    <property type="entry name" value="GlgB"/>
    <property type="match status" value="1"/>
</dbReference>
<dbReference type="InterPro" id="IPR006407">
    <property type="entry name" value="GlgB"/>
</dbReference>
<dbReference type="InterPro" id="IPR004193">
    <property type="entry name" value="Glyco_hydro_13_N"/>
</dbReference>
<dbReference type="EC" id="2.4.1.18" evidence="10"/>
<dbReference type="InterPro" id="IPR006047">
    <property type="entry name" value="GH13_cat_dom"/>
</dbReference>
<dbReference type="InterPro" id="IPR037439">
    <property type="entry name" value="Branching_enzy"/>
</dbReference>
<dbReference type="CDD" id="cd11322">
    <property type="entry name" value="AmyAc_Glg_BE"/>
    <property type="match status" value="1"/>
</dbReference>
<organism evidence="13 14">
    <name type="scientific">Sphingobacterium thalpophilum</name>
    <dbReference type="NCBI Taxonomy" id="259"/>
    <lineage>
        <taxon>Bacteria</taxon>
        <taxon>Pseudomonadati</taxon>
        <taxon>Bacteroidota</taxon>
        <taxon>Sphingobacteriia</taxon>
        <taxon>Sphingobacteriales</taxon>
        <taxon>Sphingobacteriaceae</taxon>
        <taxon>Sphingobacterium</taxon>
    </lineage>
</organism>
<evidence type="ECO:0000256" key="4">
    <source>
        <dbReference type="ARBA" id="ARBA00009000"/>
    </source>
</evidence>
<dbReference type="FunFam" id="2.60.40.1180:FF:000002">
    <property type="entry name" value="1,4-alpha-glucan branching enzyme GlgB"/>
    <property type="match status" value="1"/>
</dbReference>
<dbReference type="FunFam" id="3.20.20.80:FF:000003">
    <property type="entry name" value="1,4-alpha-glucan branching enzyme GlgB"/>
    <property type="match status" value="1"/>
</dbReference>
<protein>
    <recommendedName>
        <fullName evidence="10">1,4-alpha-glucan branching enzyme GlgB</fullName>
        <ecNumber evidence="10">2.4.1.18</ecNumber>
    </recommendedName>
    <alternativeName>
        <fullName evidence="10">1,4-alpha-D-glucan:1,4-alpha-D-glucan 6-glucosyl-transferase</fullName>
    </alternativeName>
    <alternativeName>
        <fullName evidence="10">Alpha-(1-&gt;4)-glucan branching enzyme</fullName>
    </alternativeName>
    <alternativeName>
        <fullName evidence="10">Glycogen branching enzyme</fullName>
        <shortName evidence="10">BE</shortName>
    </alternativeName>
</protein>
<evidence type="ECO:0000259" key="12">
    <source>
        <dbReference type="SMART" id="SM00642"/>
    </source>
</evidence>
<dbReference type="Pfam" id="PF02922">
    <property type="entry name" value="CBM_48"/>
    <property type="match status" value="1"/>
</dbReference>
<dbReference type="Proteomes" id="UP000308196">
    <property type="component" value="Chromosome"/>
</dbReference>
<dbReference type="InterPro" id="IPR013780">
    <property type="entry name" value="Glyco_hydro_b"/>
</dbReference>
<dbReference type="EMBL" id="LR590484">
    <property type="protein sequence ID" value="VTR47245.1"/>
    <property type="molecule type" value="Genomic_DNA"/>
</dbReference>
<dbReference type="SMART" id="SM00642">
    <property type="entry name" value="Aamy"/>
    <property type="match status" value="1"/>
</dbReference>
<dbReference type="CDD" id="cd02855">
    <property type="entry name" value="E_set_GBE_prok_N"/>
    <property type="match status" value="1"/>
</dbReference>
<dbReference type="UniPathway" id="UPA00164"/>
<feature type="active site" description="Nucleophile" evidence="10 11">
    <location>
        <position position="316"/>
    </location>
</feature>
<dbReference type="InterPro" id="IPR017853">
    <property type="entry name" value="GH"/>
</dbReference>
<name>A0A4U9VJG3_9SPHI</name>
<feature type="domain" description="Glycosyl hydrolase family 13 catalytic" evidence="12">
    <location>
        <begin position="157"/>
        <end position="536"/>
    </location>
</feature>
<dbReference type="GO" id="GO:0043169">
    <property type="term" value="F:cation binding"/>
    <property type="evidence" value="ECO:0007669"/>
    <property type="project" value="InterPro"/>
</dbReference>
<proteinExistence type="inferred from homology"/>
<comment type="subunit">
    <text evidence="10">Monomer.</text>
</comment>
<dbReference type="InterPro" id="IPR014756">
    <property type="entry name" value="Ig_E-set"/>
</dbReference>
<sequence>MARQVIPHSLFSEFDVALFQAGKHFRLYEKFGSHELVVDGETGVYFAVWAPNAKSVSVTGNFNFWDKESHALYVRWDTSGIWEGFIPGLANGETYKYCIQASSGELLEKGDPFGFRWEVAPRTASIVHSTWYEWTDHQWMKERGNRNRLDQPWSVYEIHLGSWARDPERPEALLGYRDIAERLVRYVKEMNFTHVEFMPLMEHPYYPSWGYQITGYFAASSRYGSAQDLMYLIEELHAAGIGVLLDWVPSHFPGDAHGLHRFDGTSLYEHEDPRKGFHPDWQSYIFNYGRNEVRSFLISNAFYWLDRFHIDGIRVDAVASMLYLDYSRNAGEWIPNALGGNENLEAVHFLKELNEAVYGYFPDVQTIAEESTSWPGVSRPTYAGGLGFGMKWMMGWMHDTLNYFKEDPINRKYHHDRITFATVYAFHENFMLPLSHDEVVYGKQSLLYKMPGDEWQKFANLRALYLFMYTFSGAKLLFMGGEFGQTSEWNVNQSLDWHLLEYLPHRGMKRFVADLNKTYQQQPSLYQRAFNASGFEWIDSGDRDNSVLVYWRKGYEAWDDTVVVINLTPVLRENFRIGLPYGGDWEVVLSSDDLRYYGSGVIGQHLQSEHLYWMNQAQSVQLVLPPLGGYILGRKKEKQETTVVKAVGRMPV</sequence>
<dbReference type="Gene3D" id="3.20.20.80">
    <property type="entry name" value="Glycosidases"/>
    <property type="match status" value="1"/>
</dbReference>
<dbReference type="NCBIfam" id="NF008967">
    <property type="entry name" value="PRK12313.1"/>
    <property type="match status" value="1"/>
</dbReference>
<dbReference type="GO" id="GO:0005978">
    <property type="term" value="P:glycogen biosynthetic process"/>
    <property type="evidence" value="ECO:0007669"/>
    <property type="project" value="UniProtKB-UniRule"/>
</dbReference>
<evidence type="ECO:0000256" key="8">
    <source>
        <dbReference type="ARBA" id="ARBA00023056"/>
    </source>
</evidence>
<keyword evidence="6 10" id="KW-0328">Glycosyltransferase</keyword>
<comment type="catalytic activity">
    <reaction evidence="1 10">
        <text>Transfers a segment of a (1-&gt;4)-alpha-D-glucan chain to a primary hydroxy group in a similar glucan chain.</text>
        <dbReference type="EC" id="2.4.1.18"/>
    </reaction>
</comment>
<evidence type="ECO:0000256" key="7">
    <source>
        <dbReference type="ARBA" id="ARBA00022679"/>
    </source>
</evidence>
<evidence type="ECO:0000256" key="11">
    <source>
        <dbReference type="PIRSR" id="PIRSR000463-1"/>
    </source>
</evidence>
<evidence type="ECO:0000313" key="14">
    <source>
        <dbReference type="Proteomes" id="UP000308196"/>
    </source>
</evidence>
<dbReference type="STRING" id="1123265.GCA_000686625_01321"/>
<evidence type="ECO:0000256" key="9">
    <source>
        <dbReference type="ARBA" id="ARBA00023277"/>
    </source>
</evidence>
<comment type="similarity">
    <text evidence="4 10">Belongs to the glycosyl hydrolase 13 family. GlgB subfamily.</text>
</comment>
<evidence type="ECO:0000256" key="1">
    <source>
        <dbReference type="ARBA" id="ARBA00000826"/>
    </source>
</evidence>
<feature type="active site" description="Proton donor" evidence="10 11">
    <location>
        <position position="369"/>
    </location>
</feature>
<gene>
    <name evidence="10 13" type="primary">glgB</name>
    <name evidence="13" type="ORF">NCTC11429_03496</name>
</gene>
<keyword evidence="8 10" id="KW-0320">Glycogen biosynthesis</keyword>
<evidence type="ECO:0000313" key="13">
    <source>
        <dbReference type="EMBL" id="VTR47245.1"/>
    </source>
</evidence>
<evidence type="ECO:0000256" key="10">
    <source>
        <dbReference type="HAMAP-Rule" id="MF_00685"/>
    </source>
</evidence>
<comment type="pathway">
    <text evidence="3 10">Glycan biosynthesis; glycogen biosynthesis.</text>
</comment>
<dbReference type="NCBIfam" id="NF003811">
    <property type="entry name" value="PRK05402.1"/>
    <property type="match status" value="1"/>
</dbReference>
<evidence type="ECO:0000256" key="6">
    <source>
        <dbReference type="ARBA" id="ARBA00022676"/>
    </source>
</evidence>
<dbReference type="GeneID" id="78464164"/>
<dbReference type="FunFam" id="2.60.40.10:FF:000169">
    <property type="entry name" value="1,4-alpha-glucan branching enzyme GlgB"/>
    <property type="match status" value="1"/>
</dbReference>
<dbReference type="Pfam" id="PF02806">
    <property type="entry name" value="Alpha-amylase_C"/>
    <property type="match status" value="1"/>
</dbReference>
<dbReference type="GO" id="GO:0005829">
    <property type="term" value="C:cytosol"/>
    <property type="evidence" value="ECO:0007669"/>
    <property type="project" value="TreeGrafter"/>
</dbReference>
<dbReference type="Pfam" id="PF00128">
    <property type="entry name" value="Alpha-amylase"/>
    <property type="match status" value="2"/>
</dbReference>
<dbReference type="KEGG" id="stha:NCTC11429_03496"/>
<dbReference type="InterPro" id="IPR006048">
    <property type="entry name" value="A-amylase/branching_C"/>
</dbReference>
<reference evidence="13 14" key="1">
    <citation type="submission" date="2019-05" db="EMBL/GenBank/DDBJ databases">
        <authorList>
            <consortium name="Pathogen Informatics"/>
        </authorList>
    </citation>
    <scope>NUCLEOTIDE SEQUENCE [LARGE SCALE GENOMIC DNA]</scope>
    <source>
        <strain evidence="13 14">NCTC11429</strain>
    </source>
</reference>
<dbReference type="Gene3D" id="2.60.40.10">
    <property type="entry name" value="Immunoglobulins"/>
    <property type="match status" value="1"/>
</dbReference>
<dbReference type="PIRSF" id="PIRSF000463">
    <property type="entry name" value="GlgB"/>
    <property type="match status" value="1"/>
</dbReference>
<dbReference type="InterPro" id="IPR044143">
    <property type="entry name" value="GlgB_N_E_set_prok"/>
</dbReference>
<dbReference type="InterPro" id="IPR013783">
    <property type="entry name" value="Ig-like_fold"/>
</dbReference>
<evidence type="ECO:0000256" key="5">
    <source>
        <dbReference type="ARBA" id="ARBA00022600"/>
    </source>
</evidence>
<dbReference type="GO" id="GO:0003844">
    <property type="term" value="F:1,4-alpha-glucan branching enzyme activity"/>
    <property type="evidence" value="ECO:0007669"/>
    <property type="project" value="UniProtKB-UniRule"/>
</dbReference>
<dbReference type="GO" id="GO:0004553">
    <property type="term" value="F:hydrolase activity, hydrolyzing O-glycosyl compounds"/>
    <property type="evidence" value="ECO:0007669"/>
    <property type="project" value="InterPro"/>
</dbReference>
<dbReference type="Gene3D" id="2.60.40.1180">
    <property type="entry name" value="Golgi alpha-mannosidase II"/>
    <property type="match status" value="1"/>
</dbReference>
<dbReference type="PANTHER" id="PTHR43651">
    <property type="entry name" value="1,4-ALPHA-GLUCAN-BRANCHING ENZYME"/>
    <property type="match status" value="1"/>
</dbReference>
<keyword evidence="5 10" id="KW-0321">Glycogen metabolism</keyword>
<dbReference type="SUPFAM" id="SSF51011">
    <property type="entry name" value="Glycosyl hydrolase domain"/>
    <property type="match status" value="1"/>
</dbReference>
<dbReference type="PANTHER" id="PTHR43651:SF3">
    <property type="entry name" value="1,4-ALPHA-GLUCAN-BRANCHING ENZYME"/>
    <property type="match status" value="1"/>
</dbReference>
<keyword evidence="7 10" id="KW-0808">Transferase</keyword>
<dbReference type="SUPFAM" id="SSF81296">
    <property type="entry name" value="E set domains"/>
    <property type="match status" value="1"/>
</dbReference>
<evidence type="ECO:0000256" key="2">
    <source>
        <dbReference type="ARBA" id="ARBA00002953"/>
    </source>
</evidence>
<evidence type="ECO:0000256" key="3">
    <source>
        <dbReference type="ARBA" id="ARBA00004964"/>
    </source>
</evidence>
<keyword evidence="9 10" id="KW-0119">Carbohydrate metabolism</keyword>